<reference evidence="3" key="1">
    <citation type="journal article" date="2019" name="Int. J. Syst. Evol. Microbiol.">
        <title>The Global Catalogue of Microorganisms (GCM) 10K type strain sequencing project: providing services to taxonomists for standard genome sequencing and annotation.</title>
        <authorList>
            <consortium name="The Broad Institute Genomics Platform"/>
            <consortium name="The Broad Institute Genome Sequencing Center for Infectious Disease"/>
            <person name="Wu L."/>
            <person name="Ma J."/>
        </authorList>
    </citation>
    <scope>NUCLEOTIDE SEQUENCE [LARGE SCALE GENOMIC DNA]</scope>
    <source>
        <strain evidence="3">JCM 18720</strain>
    </source>
</reference>
<comment type="caution">
    <text evidence="2">The sequence shown here is derived from an EMBL/GenBank/DDBJ whole genome shotgun (WGS) entry which is preliminary data.</text>
</comment>
<dbReference type="RefSeq" id="WP_345316883.1">
    <property type="nucleotide sequence ID" value="NZ_BAABLF010000013.1"/>
</dbReference>
<evidence type="ECO:0000256" key="1">
    <source>
        <dbReference type="SAM" id="Phobius"/>
    </source>
</evidence>
<protein>
    <submittedName>
        <fullName evidence="2">DUF2937 family protein</fullName>
    </submittedName>
</protein>
<proteinExistence type="predicted"/>
<dbReference type="Proteomes" id="UP001501600">
    <property type="component" value="Unassembled WGS sequence"/>
</dbReference>
<keyword evidence="3" id="KW-1185">Reference proteome</keyword>
<sequence>MISQYLRLTLFVCTVLLGVQVPGLVDLYQQRLSAHLLEARQALQGFQLTADRHFEGELPALIRHYRESSDPVFRRDGDTIAEMVLRVQQLTMEKASMAKGPLASAWHLVSGADPDLRAATLNNYSYRVILSPLAIAWGLGIALLLSLIVEGGGRTCLWCARSLRRSGPKAT</sequence>
<dbReference type="EMBL" id="BAABLF010000013">
    <property type="protein sequence ID" value="GAA5191866.1"/>
    <property type="molecule type" value="Genomic_DNA"/>
</dbReference>
<dbReference type="InterPro" id="IPR016917">
    <property type="entry name" value="UCP029393"/>
</dbReference>
<evidence type="ECO:0000313" key="2">
    <source>
        <dbReference type="EMBL" id="GAA5191866.1"/>
    </source>
</evidence>
<evidence type="ECO:0000313" key="3">
    <source>
        <dbReference type="Proteomes" id="UP001501600"/>
    </source>
</evidence>
<keyword evidence="1" id="KW-0812">Transmembrane</keyword>
<name>A0ABP9S622_9GAMM</name>
<organism evidence="2 3">
    <name type="scientific">Ferrimonas gelatinilytica</name>
    <dbReference type="NCBI Taxonomy" id="1255257"/>
    <lineage>
        <taxon>Bacteria</taxon>
        <taxon>Pseudomonadati</taxon>
        <taxon>Pseudomonadota</taxon>
        <taxon>Gammaproteobacteria</taxon>
        <taxon>Alteromonadales</taxon>
        <taxon>Ferrimonadaceae</taxon>
        <taxon>Ferrimonas</taxon>
    </lineage>
</organism>
<keyword evidence="1" id="KW-0472">Membrane</keyword>
<dbReference type="Pfam" id="PF11157">
    <property type="entry name" value="DUF2937"/>
    <property type="match status" value="1"/>
</dbReference>
<keyword evidence="1" id="KW-1133">Transmembrane helix</keyword>
<dbReference type="InterPro" id="IPR022584">
    <property type="entry name" value="DUF2937"/>
</dbReference>
<gene>
    <name evidence="2" type="ORF">GCM10025772_19650</name>
</gene>
<feature type="transmembrane region" description="Helical" evidence="1">
    <location>
        <begin position="124"/>
        <end position="148"/>
    </location>
</feature>
<dbReference type="PIRSF" id="PIRSF029393">
    <property type="entry name" value="UCP029393"/>
    <property type="match status" value="1"/>
</dbReference>
<accession>A0ABP9S622</accession>